<reference evidence="3" key="1">
    <citation type="submission" date="2021-04" db="EMBL/GenBank/DDBJ databases">
        <title>Genome based classification of Actinospica acidithermotolerans sp. nov., an actinobacterium isolated from an Indonesian hot spring.</title>
        <authorList>
            <person name="Kusuma A.B."/>
            <person name="Putra K.E."/>
            <person name="Nafisah S."/>
            <person name="Loh J."/>
            <person name="Nouioui I."/>
            <person name="Goodfellow M."/>
        </authorList>
    </citation>
    <scope>NUCLEOTIDE SEQUENCE</scope>
    <source>
        <strain evidence="3">MGRD01-02</strain>
    </source>
</reference>
<name>A0A941E9N9_9ACTN</name>
<protein>
    <recommendedName>
        <fullName evidence="5">DUF1616 domain-containing protein</fullName>
    </recommendedName>
</protein>
<dbReference type="AlphaFoldDB" id="A0A941E9N9"/>
<keyword evidence="4" id="KW-1185">Reference proteome</keyword>
<evidence type="ECO:0000313" key="4">
    <source>
        <dbReference type="Proteomes" id="UP000676325"/>
    </source>
</evidence>
<accession>A0A941E9N9</accession>
<feature type="transmembrane region" description="Helical" evidence="2">
    <location>
        <begin position="64"/>
        <end position="85"/>
    </location>
</feature>
<evidence type="ECO:0000256" key="2">
    <source>
        <dbReference type="SAM" id="Phobius"/>
    </source>
</evidence>
<evidence type="ECO:0008006" key="5">
    <source>
        <dbReference type="Google" id="ProtNLM"/>
    </source>
</evidence>
<feature type="transmembrane region" description="Helical" evidence="2">
    <location>
        <begin position="30"/>
        <end position="52"/>
    </location>
</feature>
<dbReference type="RefSeq" id="WP_212519949.1">
    <property type="nucleotide sequence ID" value="NZ_JAGSOH010000066.1"/>
</dbReference>
<keyword evidence="2" id="KW-1133">Transmembrane helix</keyword>
<sequence>MTPQRLTLAASGWIALAATALPEGSPLRALIAVAFMLVCPGAALVRLGNAALTRRGRPMDRLEAGVLAVTLSLAVGALVSEAFFITHTYTLTRTTIVLAAITSVAALWPVPRRPLKTTARAERPGKPGLLHVPPRAPAARHR</sequence>
<organism evidence="3 4">
    <name type="scientific">Actinospica acidithermotolerans</name>
    <dbReference type="NCBI Taxonomy" id="2828514"/>
    <lineage>
        <taxon>Bacteria</taxon>
        <taxon>Bacillati</taxon>
        <taxon>Actinomycetota</taxon>
        <taxon>Actinomycetes</taxon>
        <taxon>Catenulisporales</taxon>
        <taxon>Actinospicaceae</taxon>
        <taxon>Actinospica</taxon>
    </lineage>
</organism>
<evidence type="ECO:0000256" key="1">
    <source>
        <dbReference type="SAM" id="MobiDB-lite"/>
    </source>
</evidence>
<keyword evidence="2" id="KW-0472">Membrane</keyword>
<gene>
    <name evidence="3" type="ORF">KDK95_21075</name>
</gene>
<proteinExistence type="predicted"/>
<comment type="caution">
    <text evidence="3">The sequence shown here is derived from an EMBL/GenBank/DDBJ whole genome shotgun (WGS) entry which is preliminary data.</text>
</comment>
<dbReference type="Proteomes" id="UP000676325">
    <property type="component" value="Unassembled WGS sequence"/>
</dbReference>
<feature type="region of interest" description="Disordered" evidence="1">
    <location>
        <begin position="118"/>
        <end position="142"/>
    </location>
</feature>
<evidence type="ECO:0000313" key="3">
    <source>
        <dbReference type="EMBL" id="MBR7828815.1"/>
    </source>
</evidence>
<dbReference type="EMBL" id="JAGSOH010000066">
    <property type="protein sequence ID" value="MBR7828815.1"/>
    <property type="molecule type" value="Genomic_DNA"/>
</dbReference>
<feature type="transmembrane region" description="Helical" evidence="2">
    <location>
        <begin position="91"/>
        <end position="110"/>
    </location>
</feature>
<keyword evidence="2" id="KW-0812">Transmembrane</keyword>